<dbReference type="Pfam" id="PF13561">
    <property type="entry name" value="adh_short_C2"/>
    <property type="match status" value="1"/>
</dbReference>
<proteinExistence type="inferred from homology"/>
<protein>
    <submittedName>
        <fullName evidence="3">Adhesin</fullName>
    </submittedName>
</protein>
<dbReference type="Gene3D" id="3.40.50.720">
    <property type="entry name" value="NAD(P)-binding Rossmann-like Domain"/>
    <property type="match status" value="1"/>
</dbReference>
<sequence>MSKKVVVVTGVSSGIGASIFSDLQSHGYAVVGVARTPPVAELPDDVEWVVGDVGDSTTGEEAARVAAKLGTLHGWVNNAGVLEDVPLHLISDERIDATLRTNLRGTLLGTRAALREFIRTATPGVIVNMGSIHGRAGFPGTPAYDATKGGIEAVTRYAAAEYGHLGIRVNTVAPGAIKTEMLAQALLDAPDGEQLERDFSALHPLNRLGESIEVANVVRFLLSDDASFVSGATIPVDGGAAARVFNFPPHHQVPSAISRADLDA</sequence>
<organism evidence="3 4">
    <name type="scientific">Amnibacterium flavum</name>
    <dbReference type="NCBI Taxonomy" id="2173173"/>
    <lineage>
        <taxon>Bacteria</taxon>
        <taxon>Bacillati</taxon>
        <taxon>Actinomycetota</taxon>
        <taxon>Actinomycetes</taxon>
        <taxon>Micrococcales</taxon>
        <taxon>Microbacteriaceae</taxon>
        <taxon>Amnibacterium</taxon>
    </lineage>
</organism>
<dbReference type="CDD" id="cd05233">
    <property type="entry name" value="SDR_c"/>
    <property type="match status" value="1"/>
</dbReference>
<evidence type="ECO:0000313" key="3">
    <source>
        <dbReference type="EMBL" id="PVZ93241.1"/>
    </source>
</evidence>
<keyword evidence="4" id="KW-1185">Reference proteome</keyword>
<dbReference type="PANTHER" id="PTHR24321:SF8">
    <property type="entry name" value="ESTRADIOL 17-BETA-DEHYDROGENASE 8-RELATED"/>
    <property type="match status" value="1"/>
</dbReference>
<dbReference type="AlphaFoldDB" id="A0A2V1HLF8"/>
<comment type="caution">
    <text evidence="3">The sequence shown here is derived from an EMBL/GenBank/DDBJ whole genome shotgun (WGS) entry which is preliminary data.</text>
</comment>
<dbReference type="FunFam" id="3.40.50.720:FF:000084">
    <property type="entry name" value="Short-chain dehydrogenase reductase"/>
    <property type="match status" value="1"/>
</dbReference>
<evidence type="ECO:0000256" key="1">
    <source>
        <dbReference type="ARBA" id="ARBA00006484"/>
    </source>
</evidence>
<accession>A0A2V1HLF8</accession>
<dbReference type="PRINTS" id="PR00081">
    <property type="entry name" value="GDHRDH"/>
</dbReference>
<dbReference type="PRINTS" id="PR00080">
    <property type="entry name" value="SDRFAMILY"/>
</dbReference>
<dbReference type="Proteomes" id="UP000244893">
    <property type="component" value="Unassembled WGS sequence"/>
</dbReference>
<evidence type="ECO:0000256" key="2">
    <source>
        <dbReference type="ARBA" id="ARBA00023002"/>
    </source>
</evidence>
<comment type="similarity">
    <text evidence="1">Belongs to the short-chain dehydrogenases/reductases (SDR) family.</text>
</comment>
<dbReference type="EMBL" id="QEOP01000005">
    <property type="protein sequence ID" value="PVZ93241.1"/>
    <property type="molecule type" value="Genomic_DNA"/>
</dbReference>
<dbReference type="GO" id="GO:0016491">
    <property type="term" value="F:oxidoreductase activity"/>
    <property type="evidence" value="ECO:0007669"/>
    <property type="project" value="UniProtKB-KW"/>
</dbReference>
<gene>
    <name evidence="3" type="ORF">DDQ50_16160</name>
</gene>
<keyword evidence="2" id="KW-0560">Oxidoreductase</keyword>
<dbReference type="RefSeq" id="WP_165829865.1">
    <property type="nucleotide sequence ID" value="NZ_JBHUEX010000002.1"/>
</dbReference>
<dbReference type="InterPro" id="IPR002347">
    <property type="entry name" value="SDR_fam"/>
</dbReference>
<dbReference type="InterPro" id="IPR036291">
    <property type="entry name" value="NAD(P)-bd_dom_sf"/>
</dbReference>
<evidence type="ECO:0000313" key="4">
    <source>
        <dbReference type="Proteomes" id="UP000244893"/>
    </source>
</evidence>
<dbReference type="PANTHER" id="PTHR24321">
    <property type="entry name" value="DEHYDROGENASES, SHORT CHAIN"/>
    <property type="match status" value="1"/>
</dbReference>
<reference evidence="3 4" key="1">
    <citation type="submission" date="2018-05" db="EMBL/GenBank/DDBJ databases">
        <title>Amnibacterium sp. M8JJ-5, whole genome shotgun sequence.</title>
        <authorList>
            <person name="Tuo L."/>
        </authorList>
    </citation>
    <scope>NUCLEOTIDE SEQUENCE [LARGE SCALE GENOMIC DNA]</scope>
    <source>
        <strain evidence="3 4">M8JJ-5</strain>
    </source>
</reference>
<dbReference type="SUPFAM" id="SSF51735">
    <property type="entry name" value="NAD(P)-binding Rossmann-fold domains"/>
    <property type="match status" value="1"/>
</dbReference>
<name>A0A2V1HLF8_9MICO</name>